<accession>A0A1L9PU96</accession>
<dbReference type="PANTHER" id="PTHR23033:SF47">
    <property type="entry name" value="APPLE DOMAIN-CONTAINING PROTEIN-RELATED"/>
    <property type="match status" value="1"/>
</dbReference>
<dbReference type="InterPro" id="IPR003378">
    <property type="entry name" value="Fringe-like_glycosylTrfase"/>
</dbReference>
<keyword evidence="15" id="KW-1185">Reference proteome</keyword>
<evidence type="ECO:0000313" key="15">
    <source>
        <dbReference type="Proteomes" id="UP000184073"/>
    </source>
</evidence>
<sequence>MLSLSQRAYRRLYIFVALVLLLHFYGVYYHYHPNNSPVYSIDGRIPADCPSLPGLSDVVLVLKTGVTEAHSKLPIHRNTTLRCIPNYIVWSDYDEEVADIPVHDVLYNESSHLHELPDFNLYTRVKSYGRNGLTQIDLSDDPSTPFGKSNPGWKLDKWKFIPMIEHTFRLFNKPSLKWYVFMEADTYILWSSLLFWLERLDHTRPYYMGNQMQIRDVIFGHGGSGFVLSRPAISQAASLIDAQRSHWDSVTESEWAGDCVLGMLLRDAGVNLEWSWPMLQIAPPKEVEAFAGKYSRTPWCYPAVSFHHLKPDEIQEITRMESTVARQSPKGAKEPVLWKDVFLEMNRPRMIEGNLVDWDNEGEEERTVVRSVEACRQLCEKDRNCLQFTRRPDGMCLFGRDARLGEAKKGYGSGWMLQRIDARARALGTCPQPKWT</sequence>
<evidence type="ECO:0000256" key="4">
    <source>
        <dbReference type="ARBA" id="ARBA00012557"/>
    </source>
</evidence>
<dbReference type="EMBL" id="KV878132">
    <property type="protein sequence ID" value="OJJ05043.1"/>
    <property type="molecule type" value="Genomic_DNA"/>
</dbReference>
<dbReference type="GO" id="GO:0000166">
    <property type="term" value="F:nucleotide binding"/>
    <property type="evidence" value="ECO:0007669"/>
    <property type="project" value="UniProtKB-KW"/>
</dbReference>
<dbReference type="GO" id="GO:0016263">
    <property type="term" value="F:glycoprotein-N-acetylgalactosamine 3-beta-galactosyltransferase activity"/>
    <property type="evidence" value="ECO:0007669"/>
    <property type="project" value="UniProtKB-EC"/>
</dbReference>
<feature type="transmembrane region" description="Helical" evidence="12">
    <location>
        <begin position="12"/>
        <end position="31"/>
    </location>
</feature>
<evidence type="ECO:0000313" key="14">
    <source>
        <dbReference type="EMBL" id="OJJ05043.1"/>
    </source>
</evidence>
<comment type="similarity">
    <text evidence="3">Belongs to the glycosyltransferase 31 family. Beta3-Gal-T subfamily.</text>
</comment>
<protein>
    <recommendedName>
        <fullName evidence="4">N-acetylgalactosaminide beta-1,3-galactosyltransferase</fullName>
        <ecNumber evidence="4">2.4.1.122</ecNumber>
    </recommendedName>
</protein>
<gene>
    <name evidence="14" type="ORF">ASPVEDRAFT_136899</name>
</gene>
<evidence type="ECO:0000256" key="12">
    <source>
        <dbReference type="SAM" id="Phobius"/>
    </source>
</evidence>
<dbReference type="VEuPathDB" id="FungiDB:ASPVEDRAFT_136899"/>
<evidence type="ECO:0000259" key="13">
    <source>
        <dbReference type="Pfam" id="PF02434"/>
    </source>
</evidence>
<evidence type="ECO:0000256" key="5">
    <source>
        <dbReference type="ARBA" id="ARBA00022676"/>
    </source>
</evidence>
<dbReference type="AlphaFoldDB" id="A0A1L9PU96"/>
<dbReference type="GO" id="GO:0016020">
    <property type="term" value="C:membrane"/>
    <property type="evidence" value="ECO:0007669"/>
    <property type="project" value="UniProtKB-SubCell"/>
</dbReference>
<evidence type="ECO:0000256" key="2">
    <source>
        <dbReference type="ARBA" id="ARBA00004922"/>
    </source>
</evidence>
<evidence type="ECO:0000256" key="7">
    <source>
        <dbReference type="ARBA" id="ARBA00022692"/>
    </source>
</evidence>
<evidence type="ECO:0000256" key="9">
    <source>
        <dbReference type="ARBA" id="ARBA00022968"/>
    </source>
</evidence>
<keyword evidence="5" id="KW-0328">Glycosyltransferase</keyword>
<dbReference type="OrthoDB" id="414175at2759"/>
<evidence type="ECO:0000256" key="8">
    <source>
        <dbReference type="ARBA" id="ARBA00022741"/>
    </source>
</evidence>
<dbReference type="Gene3D" id="3.90.550.50">
    <property type="match status" value="1"/>
</dbReference>
<dbReference type="EC" id="2.4.1.122" evidence="4"/>
<dbReference type="RefSeq" id="XP_040670805.1">
    <property type="nucleotide sequence ID" value="XM_040807337.1"/>
</dbReference>
<evidence type="ECO:0000256" key="10">
    <source>
        <dbReference type="ARBA" id="ARBA00022989"/>
    </source>
</evidence>
<dbReference type="GeneID" id="63722848"/>
<comment type="subcellular location">
    <subcellularLocation>
        <location evidence="1">Membrane</location>
        <topology evidence="1">Single-pass type II membrane protein</topology>
    </subcellularLocation>
</comment>
<name>A0A1L9PU96_ASPVE</name>
<keyword evidence="8" id="KW-0547">Nucleotide-binding</keyword>
<proteinExistence type="inferred from homology"/>
<feature type="domain" description="Fringe-like glycosyltransferase" evidence="13">
    <location>
        <begin position="170"/>
        <end position="272"/>
    </location>
</feature>
<evidence type="ECO:0000256" key="6">
    <source>
        <dbReference type="ARBA" id="ARBA00022679"/>
    </source>
</evidence>
<keyword evidence="6" id="KW-0808">Transferase</keyword>
<dbReference type="PANTHER" id="PTHR23033">
    <property type="entry name" value="BETA1,3-GALACTOSYLTRANSFERASE"/>
    <property type="match status" value="1"/>
</dbReference>
<keyword evidence="11 12" id="KW-0472">Membrane</keyword>
<comment type="pathway">
    <text evidence="2">Protein modification; protein glycosylation.</text>
</comment>
<dbReference type="STRING" id="1036611.A0A1L9PU96"/>
<evidence type="ECO:0000256" key="3">
    <source>
        <dbReference type="ARBA" id="ARBA00006462"/>
    </source>
</evidence>
<evidence type="ECO:0000256" key="11">
    <source>
        <dbReference type="ARBA" id="ARBA00023136"/>
    </source>
</evidence>
<organism evidence="14 15">
    <name type="scientific">Aspergillus versicolor CBS 583.65</name>
    <dbReference type="NCBI Taxonomy" id="1036611"/>
    <lineage>
        <taxon>Eukaryota</taxon>
        <taxon>Fungi</taxon>
        <taxon>Dikarya</taxon>
        <taxon>Ascomycota</taxon>
        <taxon>Pezizomycotina</taxon>
        <taxon>Eurotiomycetes</taxon>
        <taxon>Eurotiomycetidae</taxon>
        <taxon>Eurotiales</taxon>
        <taxon>Aspergillaceae</taxon>
        <taxon>Aspergillus</taxon>
        <taxon>Aspergillus subgen. Nidulantes</taxon>
    </lineage>
</organism>
<keyword evidence="7 12" id="KW-0812">Transmembrane</keyword>
<dbReference type="Pfam" id="PF02434">
    <property type="entry name" value="Fringe"/>
    <property type="match status" value="1"/>
</dbReference>
<dbReference type="Proteomes" id="UP000184073">
    <property type="component" value="Unassembled WGS sequence"/>
</dbReference>
<keyword evidence="9" id="KW-0735">Signal-anchor</keyword>
<dbReference type="InterPro" id="IPR026050">
    <property type="entry name" value="C1GALT1/C1GALT1_chp1"/>
</dbReference>
<evidence type="ECO:0000256" key="1">
    <source>
        <dbReference type="ARBA" id="ARBA00004606"/>
    </source>
</evidence>
<keyword evidence="10 12" id="KW-1133">Transmembrane helix</keyword>
<reference evidence="15" key="1">
    <citation type="journal article" date="2017" name="Genome Biol.">
        <title>Comparative genomics reveals high biological diversity and specific adaptations in the industrially and medically important fungal genus Aspergillus.</title>
        <authorList>
            <person name="de Vries R.P."/>
            <person name="Riley R."/>
            <person name="Wiebenga A."/>
            <person name="Aguilar-Osorio G."/>
            <person name="Amillis S."/>
            <person name="Uchima C.A."/>
            <person name="Anderluh G."/>
            <person name="Asadollahi M."/>
            <person name="Askin M."/>
            <person name="Barry K."/>
            <person name="Battaglia E."/>
            <person name="Bayram O."/>
            <person name="Benocci T."/>
            <person name="Braus-Stromeyer S.A."/>
            <person name="Caldana C."/>
            <person name="Canovas D."/>
            <person name="Cerqueira G.C."/>
            <person name="Chen F."/>
            <person name="Chen W."/>
            <person name="Choi C."/>
            <person name="Clum A."/>
            <person name="Dos Santos R.A."/>
            <person name="Damasio A.R."/>
            <person name="Diallinas G."/>
            <person name="Emri T."/>
            <person name="Fekete E."/>
            <person name="Flipphi M."/>
            <person name="Freyberg S."/>
            <person name="Gallo A."/>
            <person name="Gournas C."/>
            <person name="Habgood R."/>
            <person name="Hainaut M."/>
            <person name="Harispe M.L."/>
            <person name="Henrissat B."/>
            <person name="Hilden K.S."/>
            <person name="Hope R."/>
            <person name="Hossain A."/>
            <person name="Karabika E."/>
            <person name="Karaffa L."/>
            <person name="Karanyi Z."/>
            <person name="Krasevec N."/>
            <person name="Kuo A."/>
            <person name="Kusch H."/>
            <person name="LaButti K."/>
            <person name="Lagendijk E.L."/>
            <person name="Lapidus A."/>
            <person name="Levasseur A."/>
            <person name="Lindquist E."/>
            <person name="Lipzen A."/>
            <person name="Logrieco A.F."/>
            <person name="MacCabe A."/>
            <person name="Maekelae M.R."/>
            <person name="Malavazi I."/>
            <person name="Melin P."/>
            <person name="Meyer V."/>
            <person name="Mielnichuk N."/>
            <person name="Miskei M."/>
            <person name="Molnar A.P."/>
            <person name="Mule G."/>
            <person name="Ngan C.Y."/>
            <person name="Orejas M."/>
            <person name="Orosz E."/>
            <person name="Ouedraogo J.P."/>
            <person name="Overkamp K.M."/>
            <person name="Park H.-S."/>
            <person name="Perrone G."/>
            <person name="Piumi F."/>
            <person name="Punt P.J."/>
            <person name="Ram A.F."/>
            <person name="Ramon A."/>
            <person name="Rauscher S."/>
            <person name="Record E."/>
            <person name="Riano-Pachon D.M."/>
            <person name="Robert V."/>
            <person name="Roehrig J."/>
            <person name="Ruller R."/>
            <person name="Salamov A."/>
            <person name="Salih N.S."/>
            <person name="Samson R.A."/>
            <person name="Sandor E."/>
            <person name="Sanguinetti M."/>
            <person name="Schuetze T."/>
            <person name="Sepcic K."/>
            <person name="Shelest E."/>
            <person name="Sherlock G."/>
            <person name="Sophianopoulou V."/>
            <person name="Squina F.M."/>
            <person name="Sun H."/>
            <person name="Susca A."/>
            <person name="Todd R.B."/>
            <person name="Tsang A."/>
            <person name="Unkles S.E."/>
            <person name="van de Wiele N."/>
            <person name="van Rossen-Uffink D."/>
            <person name="Oliveira J.V."/>
            <person name="Vesth T.C."/>
            <person name="Visser J."/>
            <person name="Yu J.-H."/>
            <person name="Zhou M."/>
            <person name="Andersen M.R."/>
            <person name="Archer D.B."/>
            <person name="Baker S.E."/>
            <person name="Benoit I."/>
            <person name="Brakhage A.A."/>
            <person name="Braus G.H."/>
            <person name="Fischer R."/>
            <person name="Frisvad J.C."/>
            <person name="Goldman G.H."/>
            <person name="Houbraken J."/>
            <person name="Oakley B."/>
            <person name="Pocsi I."/>
            <person name="Scazzocchio C."/>
            <person name="Seiboth B."/>
            <person name="vanKuyk P.A."/>
            <person name="Wortman J."/>
            <person name="Dyer P.S."/>
            <person name="Grigoriev I.V."/>
        </authorList>
    </citation>
    <scope>NUCLEOTIDE SEQUENCE [LARGE SCALE GENOMIC DNA]</scope>
    <source>
        <strain evidence="15">CBS 583.65</strain>
    </source>
</reference>